<dbReference type="SMART" id="SM00347">
    <property type="entry name" value="HTH_MARR"/>
    <property type="match status" value="1"/>
</dbReference>
<dbReference type="InterPro" id="IPR036388">
    <property type="entry name" value="WH-like_DNA-bd_sf"/>
</dbReference>
<dbReference type="InterPro" id="IPR039422">
    <property type="entry name" value="MarR/SlyA-like"/>
</dbReference>
<dbReference type="Gene3D" id="1.10.10.10">
    <property type="entry name" value="Winged helix-like DNA-binding domain superfamily/Winged helix DNA-binding domain"/>
    <property type="match status" value="1"/>
</dbReference>
<evidence type="ECO:0000313" key="2">
    <source>
        <dbReference type="EMBL" id="MFE9231309.1"/>
    </source>
</evidence>
<sequence>MTRSAVSHEVHAPARPTMLYLVKQLELAVRARLDEVLRPVSITPPQYAALTVLERRSDLSTAELARNSFVTDQSAADMVASIEERGLVSRVPDPRDRRRRVLRLTDAGRELLDRVREQVEAVETAMLSPLTTDEHTDLRRYVTLCRSALSSTPPQ</sequence>
<dbReference type="RefSeq" id="WP_358292764.1">
    <property type="nucleotide sequence ID" value="NZ_JBEYGJ010000070.1"/>
</dbReference>
<dbReference type="InterPro" id="IPR000835">
    <property type="entry name" value="HTH_MarR-typ"/>
</dbReference>
<protein>
    <submittedName>
        <fullName evidence="2">MarR family winged helix-turn-helix transcriptional regulator</fullName>
    </submittedName>
</protein>
<name>A0ABW6LSU3_9ACTN</name>
<gene>
    <name evidence="2" type="ORF">ACFYM3_43400</name>
</gene>
<evidence type="ECO:0000259" key="1">
    <source>
        <dbReference type="PROSITE" id="PS50995"/>
    </source>
</evidence>
<comment type="caution">
    <text evidence="2">The sequence shown here is derived from an EMBL/GenBank/DDBJ whole genome shotgun (WGS) entry which is preliminary data.</text>
</comment>
<dbReference type="InterPro" id="IPR036390">
    <property type="entry name" value="WH_DNA-bd_sf"/>
</dbReference>
<dbReference type="PROSITE" id="PS50995">
    <property type="entry name" value="HTH_MARR_2"/>
    <property type="match status" value="1"/>
</dbReference>
<evidence type="ECO:0000313" key="3">
    <source>
        <dbReference type="Proteomes" id="UP001601288"/>
    </source>
</evidence>
<dbReference type="PANTHER" id="PTHR33164:SF43">
    <property type="entry name" value="HTH-TYPE TRANSCRIPTIONAL REPRESSOR YETL"/>
    <property type="match status" value="1"/>
</dbReference>
<organism evidence="2 3">
    <name type="scientific">Streptomyces massasporeus</name>
    <dbReference type="NCBI Taxonomy" id="67324"/>
    <lineage>
        <taxon>Bacteria</taxon>
        <taxon>Bacillati</taxon>
        <taxon>Actinomycetota</taxon>
        <taxon>Actinomycetes</taxon>
        <taxon>Kitasatosporales</taxon>
        <taxon>Streptomycetaceae</taxon>
        <taxon>Streptomyces</taxon>
    </lineage>
</organism>
<feature type="domain" description="HTH marR-type" evidence="1">
    <location>
        <begin position="15"/>
        <end position="147"/>
    </location>
</feature>
<keyword evidence="3" id="KW-1185">Reference proteome</keyword>
<dbReference type="Proteomes" id="UP001601288">
    <property type="component" value="Unassembled WGS sequence"/>
</dbReference>
<reference evidence="2 3" key="1">
    <citation type="submission" date="2024-10" db="EMBL/GenBank/DDBJ databases">
        <title>The Natural Products Discovery Center: Release of the First 8490 Sequenced Strains for Exploring Actinobacteria Biosynthetic Diversity.</title>
        <authorList>
            <person name="Kalkreuter E."/>
            <person name="Kautsar S.A."/>
            <person name="Yang D."/>
            <person name="Bader C.D."/>
            <person name="Teijaro C.N."/>
            <person name="Fluegel L."/>
            <person name="Davis C.M."/>
            <person name="Simpson J.R."/>
            <person name="Lauterbach L."/>
            <person name="Steele A.D."/>
            <person name="Gui C."/>
            <person name="Meng S."/>
            <person name="Li G."/>
            <person name="Viehrig K."/>
            <person name="Ye F."/>
            <person name="Su P."/>
            <person name="Kiefer A.F."/>
            <person name="Nichols A."/>
            <person name="Cepeda A.J."/>
            <person name="Yan W."/>
            <person name="Fan B."/>
            <person name="Jiang Y."/>
            <person name="Adhikari A."/>
            <person name="Zheng C.-J."/>
            <person name="Schuster L."/>
            <person name="Cowan T.M."/>
            <person name="Smanski M.J."/>
            <person name="Chevrette M.G."/>
            <person name="De Carvalho L.P.S."/>
            <person name="Shen B."/>
        </authorList>
    </citation>
    <scope>NUCLEOTIDE SEQUENCE [LARGE SCALE GENOMIC DNA]</scope>
    <source>
        <strain evidence="2 3">NPDC007066</strain>
    </source>
</reference>
<accession>A0ABW6LSU3</accession>
<proteinExistence type="predicted"/>
<dbReference type="EMBL" id="JBIAFP010000056">
    <property type="protein sequence ID" value="MFE9231309.1"/>
    <property type="molecule type" value="Genomic_DNA"/>
</dbReference>
<dbReference type="PANTHER" id="PTHR33164">
    <property type="entry name" value="TRANSCRIPTIONAL REGULATOR, MARR FAMILY"/>
    <property type="match status" value="1"/>
</dbReference>
<dbReference type="Pfam" id="PF12802">
    <property type="entry name" value="MarR_2"/>
    <property type="match status" value="1"/>
</dbReference>
<dbReference type="SUPFAM" id="SSF46785">
    <property type="entry name" value="Winged helix' DNA-binding domain"/>
    <property type="match status" value="1"/>
</dbReference>